<dbReference type="RefSeq" id="WP_009587734.1">
    <property type="nucleotide sequence ID" value="NZ_AP025565.1"/>
</dbReference>
<name>A0AAP2UKR4_CLOIN</name>
<reference evidence="1" key="1">
    <citation type="journal article" date="2022" name="Clin. Infect. Dis.">
        <title>Association between Clostridium innocuum and antibiotic-associated diarrhea in adults and children: A cross-sectional study and comparative genomics analysis.</title>
        <authorList>
            <person name="Cherny K.E."/>
            <person name="Muscat E.B."/>
            <person name="Balaji A."/>
            <person name="Mukherjee J."/>
            <person name="Ozer E.A."/>
            <person name="Angarone M.P."/>
            <person name="Hauser A.R."/>
            <person name="Sichel J.S."/>
            <person name="Amponsah E."/>
            <person name="Kociolek L.K."/>
        </authorList>
    </citation>
    <scope>NUCLEOTIDE SEQUENCE</scope>
    <source>
        <strain evidence="1">NU1-AC-029v</strain>
    </source>
</reference>
<sequence>MNTADMVPAVCIDDALGDMVMNNRFVTSDRYALLYIRYKIIYGGVPSTELMPQRKTAALTAV</sequence>
<evidence type="ECO:0000313" key="2">
    <source>
        <dbReference type="Proteomes" id="UP001203972"/>
    </source>
</evidence>
<organism evidence="1 2">
    <name type="scientific">Clostridium innocuum</name>
    <dbReference type="NCBI Taxonomy" id="1522"/>
    <lineage>
        <taxon>Bacteria</taxon>
        <taxon>Bacillati</taxon>
        <taxon>Bacillota</taxon>
        <taxon>Clostridia</taxon>
        <taxon>Eubacteriales</taxon>
        <taxon>Clostridiaceae</taxon>
        <taxon>Clostridium</taxon>
    </lineage>
</organism>
<proteinExistence type="predicted"/>
<gene>
    <name evidence="1" type="ORF">MKC95_03035</name>
</gene>
<protein>
    <submittedName>
        <fullName evidence="1">Uncharacterized protein</fullName>
    </submittedName>
</protein>
<evidence type="ECO:0000313" key="1">
    <source>
        <dbReference type="EMBL" id="MCR0231738.1"/>
    </source>
</evidence>
<accession>A0AAP2UKR4</accession>
<comment type="caution">
    <text evidence="1">The sequence shown here is derived from an EMBL/GenBank/DDBJ whole genome shotgun (WGS) entry which is preliminary data.</text>
</comment>
<dbReference type="EMBL" id="JAKTMA010000004">
    <property type="protein sequence ID" value="MCR0231738.1"/>
    <property type="molecule type" value="Genomic_DNA"/>
</dbReference>
<dbReference type="AlphaFoldDB" id="A0AAP2UKR4"/>
<dbReference type="Proteomes" id="UP001203972">
    <property type="component" value="Unassembled WGS sequence"/>
</dbReference>